<dbReference type="Gene3D" id="1.20.120.450">
    <property type="entry name" value="dinb family like domain"/>
    <property type="match status" value="1"/>
</dbReference>
<keyword evidence="3" id="KW-1185">Reference proteome</keyword>
<gene>
    <name evidence="2" type="ORF">J4035_12430</name>
</gene>
<keyword evidence="2" id="KW-0413">Isomerase</keyword>
<dbReference type="InterPro" id="IPR024344">
    <property type="entry name" value="MDMPI_metal-binding"/>
</dbReference>
<dbReference type="NCBIfam" id="TIGR03083">
    <property type="entry name" value="maleylpyruvate isomerase family mycothiol-dependent enzyme"/>
    <property type="match status" value="1"/>
</dbReference>
<evidence type="ECO:0000313" key="3">
    <source>
        <dbReference type="Proteomes" id="UP000678317"/>
    </source>
</evidence>
<feature type="domain" description="Mycothiol-dependent maleylpyruvate isomerase metal-binding" evidence="1">
    <location>
        <begin position="12"/>
        <end position="145"/>
    </location>
</feature>
<dbReference type="InterPro" id="IPR017517">
    <property type="entry name" value="Maleyloyr_isom"/>
</dbReference>
<protein>
    <submittedName>
        <fullName evidence="2">Maleylpyruvate isomerase N-terminal domain-containing protein</fullName>
    </submittedName>
</protein>
<evidence type="ECO:0000313" key="2">
    <source>
        <dbReference type="EMBL" id="MBO3085446.1"/>
    </source>
</evidence>
<proteinExistence type="predicted"/>
<organism evidence="2 3">
    <name type="scientific">Cellulomonas fengjieae</name>
    <dbReference type="NCBI Taxonomy" id="2819978"/>
    <lineage>
        <taxon>Bacteria</taxon>
        <taxon>Bacillati</taxon>
        <taxon>Actinomycetota</taxon>
        <taxon>Actinomycetes</taxon>
        <taxon>Micrococcales</taxon>
        <taxon>Cellulomonadaceae</taxon>
        <taxon>Cellulomonas</taxon>
    </lineage>
</organism>
<dbReference type="GO" id="GO:0016853">
    <property type="term" value="F:isomerase activity"/>
    <property type="evidence" value="ECO:0007669"/>
    <property type="project" value="UniProtKB-KW"/>
</dbReference>
<accession>A0ABS3SKG1</accession>
<sequence>MKPVATIDACHTSHRVLLERLASLTEEDLRAPSLLPGYSRGHVVAHVVNKAKAHALLFDGAVAGEVRRIHPDGYDPDRAAELGAARPGVELRTELAQCFGLLETAWAGLDDALWTRRGHMAAGPRTMAEIVGHHLRNVEVHHVDLDIGHRPSDWPSVFVDGELPKRLRALPDRADRAELLAWLLDRAPAPELSGPW</sequence>
<dbReference type="InterPro" id="IPR034660">
    <property type="entry name" value="DinB/YfiT-like"/>
</dbReference>
<evidence type="ECO:0000259" key="1">
    <source>
        <dbReference type="Pfam" id="PF11716"/>
    </source>
</evidence>
<reference evidence="2 3" key="1">
    <citation type="submission" date="2021-03" db="EMBL/GenBank/DDBJ databases">
        <title>novel species in genus Cellulomonas.</title>
        <authorList>
            <person name="Zhang G."/>
        </authorList>
    </citation>
    <scope>NUCLEOTIDE SEQUENCE [LARGE SCALE GENOMIC DNA]</scope>
    <source>
        <strain evidence="3">zg-ZUI188</strain>
    </source>
</reference>
<dbReference type="Pfam" id="PF11716">
    <property type="entry name" value="MDMPI_N"/>
    <property type="match status" value="1"/>
</dbReference>
<dbReference type="RefSeq" id="WP_208210863.1">
    <property type="nucleotide sequence ID" value="NZ_CP074404.1"/>
</dbReference>
<name>A0ABS3SKG1_9CELL</name>
<dbReference type="SUPFAM" id="SSF109854">
    <property type="entry name" value="DinB/YfiT-like putative metalloenzymes"/>
    <property type="match status" value="1"/>
</dbReference>
<comment type="caution">
    <text evidence="2">The sequence shown here is derived from an EMBL/GenBank/DDBJ whole genome shotgun (WGS) entry which is preliminary data.</text>
</comment>
<dbReference type="Proteomes" id="UP000678317">
    <property type="component" value="Unassembled WGS sequence"/>
</dbReference>
<dbReference type="EMBL" id="JAGFBM010000006">
    <property type="protein sequence ID" value="MBO3085446.1"/>
    <property type="molecule type" value="Genomic_DNA"/>
</dbReference>